<evidence type="ECO:0000256" key="8">
    <source>
        <dbReference type="ARBA" id="ARBA00022898"/>
    </source>
</evidence>
<dbReference type="NCBIfam" id="NF003763">
    <property type="entry name" value="PRK05354.1"/>
    <property type="match status" value="1"/>
</dbReference>
<evidence type="ECO:0000259" key="13">
    <source>
        <dbReference type="Pfam" id="PF02784"/>
    </source>
</evidence>
<keyword evidence="6 12" id="KW-0210">Decarboxylase</keyword>
<dbReference type="Pfam" id="PF02784">
    <property type="entry name" value="Orn_Arg_deC_N"/>
    <property type="match status" value="1"/>
</dbReference>
<comment type="pathway">
    <text evidence="12">Amine and polyamine biosynthesis; agmatine biosynthesis; agmatine from L-arginine: step 1/1.</text>
</comment>
<dbReference type="PROSITE" id="PS00878">
    <property type="entry name" value="ODR_DC_2_1"/>
    <property type="match status" value="1"/>
</dbReference>
<dbReference type="InterPro" id="IPR029066">
    <property type="entry name" value="PLP-binding_barrel"/>
</dbReference>
<dbReference type="SUPFAM" id="SSF50621">
    <property type="entry name" value="Alanine racemase C-terminal domain-like"/>
    <property type="match status" value="1"/>
</dbReference>
<feature type="domain" description="Orn/DAP/Arg decarboxylase 2 N-terminal" evidence="13">
    <location>
        <begin position="101"/>
        <end position="350"/>
    </location>
</feature>
<organism evidence="16 17">
    <name type="scientific">Stutzerimonas tarimensis</name>
    <dbReference type="NCBI Taxonomy" id="1507735"/>
    <lineage>
        <taxon>Bacteria</taxon>
        <taxon>Pseudomonadati</taxon>
        <taxon>Pseudomonadota</taxon>
        <taxon>Gammaproteobacteria</taxon>
        <taxon>Pseudomonadales</taxon>
        <taxon>Pseudomonadaceae</taxon>
        <taxon>Stutzerimonas</taxon>
    </lineage>
</organism>
<keyword evidence="10 12" id="KW-0620">Polyamine biosynthesis</keyword>
<dbReference type="Proteomes" id="UP001595630">
    <property type="component" value="Unassembled WGS sequence"/>
</dbReference>
<feature type="domain" description="Arginine decarboxylase helical bundle" evidence="14">
    <location>
        <begin position="376"/>
        <end position="458"/>
    </location>
</feature>
<evidence type="ECO:0000256" key="11">
    <source>
        <dbReference type="ARBA" id="ARBA00023239"/>
    </source>
</evidence>
<dbReference type="EC" id="4.1.1.19" evidence="12"/>
<comment type="caution">
    <text evidence="16">The sequence shown here is derived from an EMBL/GenBank/DDBJ whole genome shotgun (WGS) entry which is preliminary data.</text>
</comment>
<protein>
    <recommendedName>
        <fullName evidence="12">Biosynthetic arginine decarboxylase</fullName>
        <shortName evidence="12">ADC</shortName>
        <ecNumber evidence="12">4.1.1.19</ecNumber>
    </recommendedName>
</protein>
<dbReference type="InterPro" id="IPR022653">
    <property type="entry name" value="De-COase2_pyr-phos_BS"/>
</dbReference>
<evidence type="ECO:0000256" key="12">
    <source>
        <dbReference type="HAMAP-Rule" id="MF_01417"/>
    </source>
</evidence>
<keyword evidence="8 12" id="KW-0663">Pyridoxal phosphate</keyword>
<reference evidence="17" key="1">
    <citation type="journal article" date="2019" name="Int. J. Syst. Evol. Microbiol.">
        <title>The Global Catalogue of Microorganisms (GCM) 10K type strain sequencing project: providing services to taxonomists for standard genome sequencing and annotation.</title>
        <authorList>
            <consortium name="The Broad Institute Genomics Platform"/>
            <consortium name="The Broad Institute Genome Sequencing Center for Infectious Disease"/>
            <person name="Wu L."/>
            <person name="Ma J."/>
        </authorList>
    </citation>
    <scope>NUCLEOTIDE SEQUENCE [LARGE SCALE GENOMIC DNA]</scope>
    <source>
        <strain evidence="17">KCTC 42447</strain>
    </source>
</reference>
<keyword evidence="5 12" id="KW-0479">Metal-binding</keyword>
<comment type="similarity">
    <text evidence="4 12">Belongs to the Orn/Lys/Arg decarboxylase class-II family. SpeA subfamily.</text>
</comment>
<dbReference type="Pfam" id="PF17944">
    <property type="entry name" value="Arg_decarbox_C"/>
    <property type="match status" value="1"/>
</dbReference>
<dbReference type="Gene3D" id="1.20.58.930">
    <property type="match status" value="1"/>
</dbReference>
<proteinExistence type="inferred from homology"/>
<dbReference type="InterPro" id="IPR002985">
    <property type="entry name" value="Arg_decrbxlase"/>
</dbReference>
<comment type="cofactor">
    <cofactor evidence="2 12">
        <name>Mg(2+)</name>
        <dbReference type="ChEBI" id="CHEBI:18420"/>
    </cofactor>
</comment>
<feature type="binding site" evidence="12">
    <location>
        <begin position="290"/>
        <end position="300"/>
    </location>
    <ligand>
        <name>substrate</name>
    </ligand>
</feature>
<evidence type="ECO:0000256" key="3">
    <source>
        <dbReference type="ARBA" id="ARBA00002257"/>
    </source>
</evidence>
<comment type="catalytic activity">
    <reaction evidence="12">
        <text>L-arginine + H(+) = agmatine + CO2</text>
        <dbReference type="Rhea" id="RHEA:17641"/>
        <dbReference type="ChEBI" id="CHEBI:15378"/>
        <dbReference type="ChEBI" id="CHEBI:16526"/>
        <dbReference type="ChEBI" id="CHEBI:32682"/>
        <dbReference type="ChEBI" id="CHEBI:58145"/>
        <dbReference type="EC" id="4.1.1.19"/>
    </reaction>
</comment>
<dbReference type="PROSITE" id="PS00879">
    <property type="entry name" value="ODR_DC_2_2"/>
    <property type="match status" value="1"/>
</dbReference>
<evidence type="ECO:0000256" key="1">
    <source>
        <dbReference type="ARBA" id="ARBA00001933"/>
    </source>
</evidence>
<evidence type="ECO:0000256" key="6">
    <source>
        <dbReference type="ARBA" id="ARBA00022793"/>
    </source>
</evidence>
<keyword evidence="9 12" id="KW-0745">Spermidine biosynthesis</keyword>
<feature type="domain" description="Arginine decarboxylase C-terminal helical" evidence="15">
    <location>
        <begin position="586"/>
        <end position="635"/>
    </location>
</feature>
<evidence type="ECO:0000256" key="7">
    <source>
        <dbReference type="ARBA" id="ARBA00022842"/>
    </source>
</evidence>
<comment type="function">
    <text evidence="3 12">Catalyzes the biosynthesis of agmatine from arginine.</text>
</comment>
<evidence type="ECO:0000256" key="10">
    <source>
        <dbReference type="ARBA" id="ARBA00023115"/>
    </source>
</evidence>
<dbReference type="PANTHER" id="PTHR43295:SF9">
    <property type="entry name" value="BIOSYNTHETIC ARGININE DECARBOXYLASE"/>
    <property type="match status" value="1"/>
</dbReference>
<evidence type="ECO:0000259" key="15">
    <source>
        <dbReference type="Pfam" id="PF17944"/>
    </source>
</evidence>
<dbReference type="InterPro" id="IPR009006">
    <property type="entry name" value="Ala_racemase/Decarboxylase_C"/>
</dbReference>
<dbReference type="HAMAP" id="MF_01417">
    <property type="entry name" value="SpeA"/>
    <property type="match status" value="1"/>
</dbReference>
<dbReference type="PANTHER" id="PTHR43295">
    <property type="entry name" value="ARGININE DECARBOXYLASE"/>
    <property type="match status" value="1"/>
</dbReference>
<dbReference type="Gene3D" id="1.10.287.3440">
    <property type="match status" value="1"/>
</dbReference>
<evidence type="ECO:0000313" key="17">
    <source>
        <dbReference type="Proteomes" id="UP001595630"/>
    </source>
</evidence>
<dbReference type="Pfam" id="PF17810">
    <property type="entry name" value="Arg_decarb_HB"/>
    <property type="match status" value="1"/>
</dbReference>
<sequence>MAVRRTRKDDGSQWTAADSRSLYGIRHWGAGYYAINDNGQVEVRPHGPETRPIEFTPLIEQLREAGLSLPLLVRFPDILQDRVRRLTGAFDANIDRMDYHGRYSALFPIKVNQQEAVIKNIIATENVSIGLEAGSKPELMAVLALAPKGGTIVCNGYKDREFIRLALMGQKLGHNVFIVIEKESEVGLVIEEAEALGLVPQVGLRVRLASLSSSKWADTGGERSKFGLSAAQLLRVIERFRAAGVEQGVRLLHFHMGSQIANLADYRQGFREAIRYYAELRALGLPVDHIDVGGGLGVDYDGTHSRNASSINYDVDEYAGTVVGMLKEFCDRQELPHPHIFSESGRAMTAHHAVLVIQVTDIERHNDEVPVVENPEELSDIVRSLVELLEPTDPEMVTETYWRATHYISEANAQYASGKLTLAHKALAEQSYYAICRRLHDQLKARQRSHRAVIDELNDKLADKYICNFSVFQSLPDTWAIDQILPIVPLHRLTEEPGRRAVLQDLTCDSDGKIKHYVDEQSIESSMPAHELRPGEEYFLGVFLVGAYQEILGDMHNLFGDTDSVNVYQRPDGSYYHAGIETHDTIEDMLRYVHLSPEELMSRYRDKVAGAGLSARERSQFVDALRLGLTRSSYLTP</sequence>
<keyword evidence="11 12" id="KW-0456">Lyase</keyword>
<dbReference type="PRINTS" id="PR01179">
    <property type="entry name" value="ODADCRBXLASE"/>
</dbReference>
<dbReference type="CDD" id="cd06830">
    <property type="entry name" value="PLPDE_III_ADC"/>
    <property type="match status" value="1"/>
</dbReference>
<evidence type="ECO:0000256" key="9">
    <source>
        <dbReference type="ARBA" id="ARBA00023066"/>
    </source>
</evidence>
<evidence type="ECO:0000256" key="5">
    <source>
        <dbReference type="ARBA" id="ARBA00022723"/>
    </source>
</evidence>
<dbReference type="RefSeq" id="WP_386365613.1">
    <property type="nucleotide sequence ID" value="NZ_JBHRXZ010000022.1"/>
</dbReference>
<keyword evidence="7 12" id="KW-0460">Magnesium</keyword>
<dbReference type="Gene3D" id="3.20.20.10">
    <property type="entry name" value="Alanine racemase"/>
    <property type="match status" value="1"/>
</dbReference>
<name>A0ABV7T7D7_9GAMM</name>
<dbReference type="PIRSF" id="PIRSF001336">
    <property type="entry name" value="Arg_decrbxlase"/>
    <property type="match status" value="1"/>
</dbReference>
<accession>A0ABV7T7D7</accession>
<dbReference type="SUPFAM" id="SSF51419">
    <property type="entry name" value="PLP-binding barrel"/>
    <property type="match status" value="1"/>
</dbReference>
<evidence type="ECO:0000259" key="14">
    <source>
        <dbReference type="Pfam" id="PF17810"/>
    </source>
</evidence>
<evidence type="ECO:0000313" key="16">
    <source>
        <dbReference type="EMBL" id="MFC3608773.1"/>
    </source>
</evidence>
<gene>
    <name evidence="12 16" type="primary">speA</name>
    <name evidence="16" type="ORF">ACFOMF_13375</name>
</gene>
<dbReference type="PRINTS" id="PR01180">
    <property type="entry name" value="ARGDCRBXLASE"/>
</dbReference>
<evidence type="ECO:0000256" key="2">
    <source>
        <dbReference type="ARBA" id="ARBA00001946"/>
    </source>
</evidence>
<dbReference type="EMBL" id="JBHRXZ010000022">
    <property type="protein sequence ID" value="MFC3608773.1"/>
    <property type="molecule type" value="Genomic_DNA"/>
</dbReference>
<dbReference type="InterPro" id="IPR022644">
    <property type="entry name" value="De-COase2_N"/>
</dbReference>
<dbReference type="InterPro" id="IPR000183">
    <property type="entry name" value="Orn/DAP/Arg_de-COase"/>
</dbReference>
<dbReference type="GO" id="GO:0008792">
    <property type="term" value="F:arginine decarboxylase activity"/>
    <property type="evidence" value="ECO:0007669"/>
    <property type="project" value="UniProtKB-EC"/>
</dbReference>
<evidence type="ECO:0000256" key="4">
    <source>
        <dbReference type="ARBA" id="ARBA00008357"/>
    </source>
</evidence>
<dbReference type="InterPro" id="IPR022657">
    <property type="entry name" value="De-COase2_CS"/>
</dbReference>
<feature type="modified residue" description="N6-(pyridoxal phosphate)lysine" evidence="12">
    <location>
        <position position="110"/>
    </location>
</feature>
<dbReference type="InterPro" id="IPR041128">
    <property type="entry name" value="Arg_decarbox_C"/>
</dbReference>
<dbReference type="Gene3D" id="2.40.37.10">
    <property type="entry name" value="Lyase, Ornithine Decarboxylase, Chain A, domain 1"/>
    <property type="match status" value="1"/>
</dbReference>
<dbReference type="InterPro" id="IPR040634">
    <property type="entry name" value="Arg_decarb_HB"/>
</dbReference>
<dbReference type="NCBIfam" id="TIGR01273">
    <property type="entry name" value="speA"/>
    <property type="match status" value="1"/>
</dbReference>
<keyword evidence="17" id="KW-1185">Reference proteome</keyword>
<comment type="cofactor">
    <cofactor evidence="1 12">
        <name>pyridoxal 5'-phosphate</name>
        <dbReference type="ChEBI" id="CHEBI:597326"/>
    </cofactor>
</comment>